<accession>A0ABQ9U6Z1</accession>
<reference evidence="2 3" key="1">
    <citation type="submission" date="2023-05" db="EMBL/GenBank/DDBJ databases">
        <title>B98-5 Cell Line De Novo Hybrid Assembly: An Optical Mapping Approach.</title>
        <authorList>
            <person name="Kananen K."/>
            <person name="Auerbach J.A."/>
            <person name="Kautto E."/>
            <person name="Blachly J.S."/>
        </authorList>
    </citation>
    <scope>NUCLEOTIDE SEQUENCE [LARGE SCALE GENOMIC DNA]</scope>
    <source>
        <strain evidence="2">B95-8</strain>
        <tissue evidence="2">Cell line</tissue>
    </source>
</reference>
<sequence>MTPFSLEGQNQAIKGPFSELCPGHDLGTISYNECYVAKSLCIVLDIYPDKVSVDIMNVTATLELQAVKNIANDPSGSGEDELEPRGSSEEGKPTVQHVKGKGSSCDEHVPHDPMPQDHHLHGLQEVQPGVQAEAHHQGHPQAAEQRLYKDNQVLDNSKTLDECGFTKQHSHRPQSQWGWTSGQMTPLRPMHQAILQPPELPNVVKPQDLGCSANEQAVP</sequence>
<feature type="region of interest" description="Disordered" evidence="1">
    <location>
        <begin position="71"/>
        <end position="120"/>
    </location>
</feature>
<organism evidence="2 3">
    <name type="scientific">Saguinus oedipus</name>
    <name type="common">Cotton-top tamarin</name>
    <name type="synonym">Oedipomidas oedipus</name>
    <dbReference type="NCBI Taxonomy" id="9490"/>
    <lineage>
        <taxon>Eukaryota</taxon>
        <taxon>Metazoa</taxon>
        <taxon>Chordata</taxon>
        <taxon>Craniata</taxon>
        <taxon>Vertebrata</taxon>
        <taxon>Euteleostomi</taxon>
        <taxon>Mammalia</taxon>
        <taxon>Eutheria</taxon>
        <taxon>Euarchontoglires</taxon>
        <taxon>Primates</taxon>
        <taxon>Haplorrhini</taxon>
        <taxon>Platyrrhini</taxon>
        <taxon>Cebidae</taxon>
        <taxon>Callitrichinae</taxon>
        <taxon>Saguinus</taxon>
    </lineage>
</organism>
<dbReference type="SUPFAM" id="SSF54236">
    <property type="entry name" value="Ubiquitin-like"/>
    <property type="match status" value="1"/>
</dbReference>
<protein>
    <submittedName>
        <fullName evidence="2">Uncharacterized protein</fullName>
    </submittedName>
</protein>
<dbReference type="EMBL" id="JASSZA010000015">
    <property type="protein sequence ID" value="KAK2092515.1"/>
    <property type="molecule type" value="Genomic_DNA"/>
</dbReference>
<evidence type="ECO:0000256" key="1">
    <source>
        <dbReference type="SAM" id="MobiDB-lite"/>
    </source>
</evidence>
<evidence type="ECO:0000313" key="2">
    <source>
        <dbReference type="EMBL" id="KAK2092515.1"/>
    </source>
</evidence>
<gene>
    <name evidence="2" type="ORF">P7K49_029043</name>
</gene>
<dbReference type="Proteomes" id="UP001266305">
    <property type="component" value="Unassembled WGS sequence"/>
</dbReference>
<name>A0ABQ9U6Z1_SAGOE</name>
<proteinExistence type="predicted"/>
<feature type="compositionally biased region" description="Basic and acidic residues" evidence="1">
    <location>
        <begin position="104"/>
        <end position="120"/>
    </location>
</feature>
<dbReference type="InterPro" id="IPR029071">
    <property type="entry name" value="Ubiquitin-like_domsf"/>
</dbReference>
<evidence type="ECO:0000313" key="3">
    <source>
        <dbReference type="Proteomes" id="UP001266305"/>
    </source>
</evidence>
<feature type="compositionally biased region" description="Basic and acidic residues" evidence="1">
    <location>
        <begin position="83"/>
        <end position="92"/>
    </location>
</feature>
<comment type="caution">
    <text evidence="2">The sequence shown here is derived from an EMBL/GenBank/DDBJ whole genome shotgun (WGS) entry which is preliminary data.</text>
</comment>
<keyword evidence="3" id="KW-1185">Reference proteome</keyword>
<dbReference type="Gene3D" id="3.10.20.90">
    <property type="entry name" value="Phosphatidylinositol 3-kinase Catalytic Subunit, Chain A, domain 1"/>
    <property type="match status" value="1"/>
</dbReference>